<keyword evidence="1" id="KW-0472">Membrane</keyword>
<keyword evidence="1" id="KW-1133">Transmembrane helix</keyword>
<reference evidence="3 4" key="1">
    <citation type="submission" date="2019-09" db="EMBL/GenBank/DDBJ databases">
        <title>Hydrogenophaga aromatica sp. nov., isolated from a para-xylene-degrading enrichment culture.</title>
        <authorList>
            <person name="Tancsics A."/>
            <person name="Banerjee S."/>
        </authorList>
    </citation>
    <scope>NUCLEOTIDE SEQUENCE [LARGE SCALE GENOMIC DNA]</scope>
    <source>
        <strain evidence="3 4">D2P1</strain>
    </source>
</reference>
<keyword evidence="4" id="KW-1185">Reference proteome</keyword>
<dbReference type="EMBL" id="VYGV01000006">
    <property type="protein sequence ID" value="NWF45491.1"/>
    <property type="molecule type" value="Genomic_DNA"/>
</dbReference>
<dbReference type="InterPro" id="IPR026841">
    <property type="entry name" value="Aur1/Ipt1"/>
</dbReference>
<evidence type="ECO:0000256" key="1">
    <source>
        <dbReference type="SAM" id="Phobius"/>
    </source>
</evidence>
<protein>
    <submittedName>
        <fullName evidence="3">Phosphatase PAP2 family protein</fullName>
    </submittedName>
</protein>
<dbReference type="GO" id="GO:0016020">
    <property type="term" value="C:membrane"/>
    <property type="evidence" value="ECO:0007669"/>
    <property type="project" value="UniProtKB-SubCell"/>
</dbReference>
<proteinExistence type="predicted"/>
<gene>
    <name evidence="3" type="ORF">F3K02_09560</name>
</gene>
<dbReference type="AlphaFoldDB" id="A0A7Y8GVY3"/>
<keyword evidence="1" id="KW-0812">Transmembrane</keyword>
<feature type="transmembrane region" description="Helical" evidence="1">
    <location>
        <begin position="61"/>
        <end position="82"/>
    </location>
</feature>
<sequence>MALFFWSYFWILEHPRSVAVVMPEIWLDHWVGFVPSAFPIYVSLWLYVFLPPAVMGNLRALVWFGVWVGAMCLFCLALFWWFPTQTPLVHMDWSLYPGLAVVKGVDAAGNACPSLHVASAVFSLCWMHRILAQLRSPAVLRWISAVQCVAIVWSTMATLQHVALDVFAGVAVGLVFAAASLAHVKNTAEPTAAS</sequence>
<name>A0A7Y8GVY3_9BURK</name>
<evidence type="ECO:0000259" key="2">
    <source>
        <dbReference type="Pfam" id="PF14378"/>
    </source>
</evidence>
<feature type="transmembrane region" description="Helical" evidence="1">
    <location>
        <begin position="162"/>
        <end position="184"/>
    </location>
</feature>
<feature type="transmembrane region" description="Helical" evidence="1">
    <location>
        <begin position="29"/>
        <end position="49"/>
    </location>
</feature>
<comment type="caution">
    <text evidence="3">The sequence shown here is derived from an EMBL/GenBank/DDBJ whole genome shotgun (WGS) entry which is preliminary data.</text>
</comment>
<dbReference type="Proteomes" id="UP000545507">
    <property type="component" value="Unassembled WGS sequence"/>
</dbReference>
<accession>A0A7Y8GVY3</accession>
<organism evidence="3 4">
    <name type="scientific">Hydrogenophaga aromaticivorans</name>
    <dbReference type="NCBI Taxonomy" id="2610898"/>
    <lineage>
        <taxon>Bacteria</taxon>
        <taxon>Pseudomonadati</taxon>
        <taxon>Pseudomonadota</taxon>
        <taxon>Betaproteobacteria</taxon>
        <taxon>Burkholderiales</taxon>
        <taxon>Comamonadaceae</taxon>
        <taxon>Hydrogenophaga</taxon>
    </lineage>
</organism>
<feature type="transmembrane region" description="Helical" evidence="1">
    <location>
        <begin position="139"/>
        <end position="156"/>
    </location>
</feature>
<evidence type="ECO:0000313" key="4">
    <source>
        <dbReference type="Proteomes" id="UP000545507"/>
    </source>
</evidence>
<evidence type="ECO:0000313" key="3">
    <source>
        <dbReference type="EMBL" id="NWF45491.1"/>
    </source>
</evidence>
<dbReference type="Pfam" id="PF14378">
    <property type="entry name" value="PAP2_3"/>
    <property type="match status" value="1"/>
</dbReference>
<feature type="domain" description="Inositolphosphotransferase Aur1/Ipt1" evidence="2">
    <location>
        <begin position="11"/>
        <end position="178"/>
    </location>
</feature>
<feature type="transmembrane region" description="Helical" evidence="1">
    <location>
        <begin position="107"/>
        <end position="127"/>
    </location>
</feature>